<proteinExistence type="predicted"/>
<keyword evidence="1" id="KW-0732">Signal</keyword>
<dbReference type="RefSeq" id="WP_077077049.1">
    <property type="nucleotide sequence ID" value="NZ_FUEZ01000003.1"/>
</dbReference>
<dbReference type="AlphaFoldDB" id="A0A2U3P2N3"/>
<evidence type="ECO:0000313" key="3">
    <source>
        <dbReference type="Proteomes" id="UP000240424"/>
    </source>
</evidence>
<evidence type="ECO:0000256" key="1">
    <source>
        <dbReference type="SAM" id="SignalP"/>
    </source>
</evidence>
<protein>
    <submittedName>
        <fullName evidence="2">Mycobacterium numidiamassiliense ORFan</fullName>
    </submittedName>
</protein>
<feature type="chain" id="PRO_5015763642" evidence="1">
    <location>
        <begin position="33"/>
        <end position="63"/>
    </location>
</feature>
<name>A0A2U3P2N3_9MYCO</name>
<dbReference type="Proteomes" id="UP000240424">
    <property type="component" value="Unassembled WGS sequence"/>
</dbReference>
<organism evidence="2 3">
    <name type="scientific">Mycobacterium numidiamassiliense</name>
    <dbReference type="NCBI Taxonomy" id="1841861"/>
    <lineage>
        <taxon>Bacteria</taxon>
        <taxon>Bacillati</taxon>
        <taxon>Actinomycetota</taxon>
        <taxon>Actinomycetes</taxon>
        <taxon>Mycobacteriales</taxon>
        <taxon>Mycobacteriaceae</taxon>
        <taxon>Mycobacterium</taxon>
    </lineage>
</organism>
<sequence length="63" mass="5471">MKGKFGPKTLKTVAAAAGITAMVLLPTGCATAAGGGGGAGIGTGGLGGSTGGLVGGITGALGL</sequence>
<keyword evidence="3" id="KW-1185">Reference proteome</keyword>
<accession>A0A2U3P2N3</accession>
<gene>
    <name evidence="2" type="ORF">MNAB215_179</name>
</gene>
<evidence type="ECO:0000313" key="2">
    <source>
        <dbReference type="EMBL" id="SPM38004.1"/>
    </source>
</evidence>
<feature type="signal peptide" evidence="1">
    <location>
        <begin position="1"/>
        <end position="32"/>
    </location>
</feature>
<reference evidence="2 3" key="1">
    <citation type="submission" date="2017-01" db="EMBL/GenBank/DDBJ databases">
        <authorList>
            <consortium name="Urmite Genomes"/>
        </authorList>
    </citation>
    <scope>NUCLEOTIDE SEQUENCE [LARGE SCALE GENOMIC DNA]</scope>
    <source>
        <strain evidence="2 3">AB215</strain>
    </source>
</reference>
<dbReference type="EMBL" id="FUEZ01000003">
    <property type="protein sequence ID" value="SPM38004.1"/>
    <property type="molecule type" value="Genomic_DNA"/>
</dbReference>